<dbReference type="Gene3D" id="3.40.50.720">
    <property type="entry name" value="NAD(P)-binding Rossmann-like Domain"/>
    <property type="match status" value="1"/>
</dbReference>
<protein>
    <submittedName>
        <fullName evidence="4">Uncharacterized protein</fullName>
    </submittedName>
</protein>
<dbReference type="SUPFAM" id="SSF51735">
    <property type="entry name" value="NAD(P)-binding Rossmann-fold domains"/>
    <property type="match status" value="1"/>
</dbReference>
<dbReference type="Pfam" id="PF00106">
    <property type="entry name" value="adh_short"/>
    <property type="match status" value="1"/>
</dbReference>
<dbReference type="InterPro" id="IPR002347">
    <property type="entry name" value="SDR_fam"/>
</dbReference>
<keyword evidence="3" id="KW-0560">Oxidoreductase</keyword>
<dbReference type="Proteomes" id="UP001363622">
    <property type="component" value="Unassembled WGS sequence"/>
</dbReference>
<dbReference type="PRINTS" id="PR00081">
    <property type="entry name" value="GDHRDH"/>
</dbReference>
<proteinExistence type="inferred from homology"/>
<organism evidence="4 5">
    <name type="scientific">Phyllosticta citriasiana</name>
    <dbReference type="NCBI Taxonomy" id="595635"/>
    <lineage>
        <taxon>Eukaryota</taxon>
        <taxon>Fungi</taxon>
        <taxon>Dikarya</taxon>
        <taxon>Ascomycota</taxon>
        <taxon>Pezizomycotina</taxon>
        <taxon>Dothideomycetes</taxon>
        <taxon>Dothideomycetes incertae sedis</taxon>
        <taxon>Botryosphaeriales</taxon>
        <taxon>Phyllostictaceae</taxon>
        <taxon>Phyllosticta</taxon>
    </lineage>
</organism>
<keyword evidence="5" id="KW-1185">Reference proteome</keyword>
<keyword evidence="2" id="KW-0521">NADP</keyword>
<dbReference type="InterPro" id="IPR036291">
    <property type="entry name" value="NAD(P)-bd_dom_sf"/>
</dbReference>
<evidence type="ECO:0000313" key="5">
    <source>
        <dbReference type="Proteomes" id="UP001363622"/>
    </source>
</evidence>
<dbReference type="EMBL" id="JBBPHU010000006">
    <property type="protein sequence ID" value="KAK7516428.1"/>
    <property type="molecule type" value="Genomic_DNA"/>
</dbReference>
<evidence type="ECO:0000256" key="1">
    <source>
        <dbReference type="ARBA" id="ARBA00006484"/>
    </source>
</evidence>
<dbReference type="PANTHER" id="PTHR24320">
    <property type="entry name" value="RETINOL DEHYDROGENASE"/>
    <property type="match status" value="1"/>
</dbReference>
<gene>
    <name evidence="4" type="ORF">IWZ03DRAFT_189436</name>
</gene>
<evidence type="ECO:0000313" key="4">
    <source>
        <dbReference type="EMBL" id="KAK7516428.1"/>
    </source>
</evidence>
<sequence>MTEKMRNFFKQSMLIPKPTFTEDTLPDQNGRVFIVTGGYTGVGLYLCKILYQKHGTVYIAGRDKEKYGKAVDFIKDAFKESKGRLEFLHLDLASLKSVKAAATEFMGKERRLDVLTNNAGVMFPPKGSKTEDSYRKNQGYELTMGTNCVGPYLFTQLLRPLLNKTAASSPPGTVRVTWAASLAIDTLAPNYGVDFDEKGVPKIHGIQTDYGQSKAANVFLGTEYARRYSKDGVLSVSWNPGNLKTELYRHLGDIQGSIAPLFLFPADIGAYVELYAGWSPDITAENNGALVIPWGRLHTPRSQLLEAIKSKKDGGMGVAEQFWDWCDQQVKAHL</sequence>
<reference evidence="4 5" key="1">
    <citation type="submission" date="2024-04" db="EMBL/GenBank/DDBJ databases">
        <title>Phyllosticta paracitricarpa is synonymous to the EU quarantine fungus P. citricarpa based on phylogenomic analyses.</title>
        <authorList>
            <consortium name="Lawrence Berkeley National Laboratory"/>
            <person name="Van Ingen-Buijs V.A."/>
            <person name="Van Westerhoven A.C."/>
            <person name="Haridas S."/>
            <person name="Skiadas P."/>
            <person name="Martin F."/>
            <person name="Groenewald J.Z."/>
            <person name="Crous P.W."/>
            <person name="Seidl M.F."/>
        </authorList>
    </citation>
    <scope>NUCLEOTIDE SEQUENCE [LARGE SCALE GENOMIC DNA]</scope>
    <source>
        <strain evidence="4 5">CBS 123371</strain>
    </source>
</reference>
<accession>A0ABR1KLR6</accession>
<comment type="caution">
    <text evidence="4">The sequence shown here is derived from an EMBL/GenBank/DDBJ whole genome shotgun (WGS) entry which is preliminary data.</text>
</comment>
<name>A0ABR1KLR6_9PEZI</name>
<comment type="similarity">
    <text evidence="1">Belongs to the short-chain dehydrogenases/reductases (SDR) family.</text>
</comment>
<evidence type="ECO:0000256" key="3">
    <source>
        <dbReference type="ARBA" id="ARBA00023002"/>
    </source>
</evidence>
<evidence type="ECO:0000256" key="2">
    <source>
        <dbReference type="ARBA" id="ARBA00022857"/>
    </source>
</evidence>
<dbReference type="PANTHER" id="PTHR24320:SF236">
    <property type="entry name" value="SHORT-CHAIN DEHYDROGENASE-RELATED"/>
    <property type="match status" value="1"/>
</dbReference>